<sequence>YSDALRVWAAEFIRGRISFGVNDGPGSPETATSDDNKAQVHQMVSHERRIN</sequence>
<feature type="compositionally biased region" description="Basic and acidic residues" evidence="1">
    <location>
        <begin position="34"/>
        <end position="51"/>
    </location>
</feature>
<protein>
    <submittedName>
        <fullName evidence="2">Uncharacterized protein</fullName>
    </submittedName>
</protein>
<evidence type="ECO:0000313" key="2">
    <source>
        <dbReference type="EMBL" id="GFU61061.1"/>
    </source>
</evidence>
<accession>A0A8X6UVZ0</accession>
<dbReference type="AlphaFoldDB" id="A0A8X6UVZ0"/>
<comment type="caution">
    <text evidence="2">The sequence shown here is derived from an EMBL/GenBank/DDBJ whole genome shotgun (WGS) entry which is preliminary data.</text>
</comment>
<feature type="region of interest" description="Disordered" evidence="1">
    <location>
        <begin position="21"/>
        <end position="51"/>
    </location>
</feature>
<reference evidence="2" key="1">
    <citation type="submission" date="2020-08" db="EMBL/GenBank/DDBJ databases">
        <title>Multicomponent nature underlies the extraordinary mechanical properties of spider dragline silk.</title>
        <authorList>
            <person name="Kono N."/>
            <person name="Nakamura H."/>
            <person name="Mori M."/>
            <person name="Yoshida Y."/>
            <person name="Ohtoshi R."/>
            <person name="Malay A.D."/>
            <person name="Moran D.A.P."/>
            <person name="Tomita M."/>
            <person name="Numata K."/>
            <person name="Arakawa K."/>
        </authorList>
    </citation>
    <scope>NUCLEOTIDE SEQUENCE</scope>
</reference>
<feature type="non-terminal residue" evidence="2">
    <location>
        <position position="1"/>
    </location>
</feature>
<dbReference type="EMBL" id="BMAW01040800">
    <property type="protein sequence ID" value="GFU61061.1"/>
    <property type="molecule type" value="Genomic_DNA"/>
</dbReference>
<evidence type="ECO:0000313" key="3">
    <source>
        <dbReference type="Proteomes" id="UP000887013"/>
    </source>
</evidence>
<gene>
    <name evidence="2" type="ORF">NPIL_485461</name>
</gene>
<dbReference type="Proteomes" id="UP000887013">
    <property type="component" value="Unassembled WGS sequence"/>
</dbReference>
<keyword evidence="3" id="KW-1185">Reference proteome</keyword>
<evidence type="ECO:0000256" key="1">
    <source>
        <dbReference type="SAM" id="MobiDB-lite"/>
    </source>
</evidence>
<name>A0A8X6UVZ0_NEPPI</name>
<organism evidence="2 3">
    <name type="scientific">Nephila pilipes</name>
    <name type="common">Giant wood spider</name>
    <name type="synonym">Nephila maculata</name>
    <dbReference type="NCBI Taxonomy" id="299642"/>
    <lineage>
        <taxon>Eukaryota</taxon>
        <taxon>Metazoa</taxon>
        <taxon>Ecdysozoa</taxon>
        <taxon>Arthropoda</taxon>
        <taxon>Chelicerata</taxon>
        <taxon>Arachnida</taxon>
        <taxon>Araneae</taxon>
        <taxon>Araneomorphae</taxon>
        <taxon>Entelegynae</taxon>
        <taxon>Araneoidea</taxon>
        <taxon>Nephilidae</taxon>
        <taxon>Nephila</taxon>
    </lineage>
</organism>
<proteinExistence type="predicted"/>